<dbReference type="Proteomes" id="UP000652013">
    <property type="component" value="Unassembled WGS sequence"/>
</dbReference>
<feature type="transmembrane region" description="Helical" evidence="1">
    <location>
        <begin position="364"/>
        <end position="383"/>
    </location>
</feature>
<feature type="transmembrane region" description="Helical" evidence="1">
    <location>
        <begin position="57"/>
        <end position="75"/>
    </location>
</feature>
<feature type="transmembrane region" description="Helical" evidence="1">
    <location>
        <begin position="107"/>
        <end position="125"/>
    </location>
</feature>
<dbReference type="AlphaFoldDB" id="A0A8J3YAH1"/>
<feature type="transmembrane region" description="Helical" evidence="1">
    <location>
        <begin position="204"/>
        <end position="236"/>
    </location>
</feature>
<protein>
    <recommendedName>
        <fullName evidence="4">O-antigen ligase</fullName>
    </recommendedName>
</protein>
<keyword evidence="3" id="KW-1185">Reference proteome</keyword>
<sequence length="445" mass="46627">MTTAPPVVVEPAAAGPAPRPAVAQASVPATAGRGPIALLLLAVALAAAVPVLPGKLLLLDVAVLLALPLIASTLVTDRRFGWPVLVIGAWGLGLLFADLAAGNGPRVGQHMVAAFGILTLSAALVRLSRNDPERLRLLIAALAVGVAVGGLSTGEAGPTSYLYPNGPPATPAILWKYKLAEPISIAVLALCDIRWRAGSRTPTFAALILLTAADIVCDLRSLAVATLCALALAAIAATKRVRLRPATIIALGGIPCLLLVGGFFAAAKAGWLGERSVEQFRGGAQVDFWTIMANGRPEGLQALYLISEKPYGWGSQPGIDSVTFAESLTFINEHNVTVDVNLPKDWIVKTDPGLAAHSQALDTVVQAGLLAVPFWIFLLAVGLRRAMTAIRLRAGPLIAFWTVATGWNLLFEPLVWPNHLLMAGYLAVVLLPLPGQAELRPEEAR</sequence>
<keyword evidence="1" id="KW-1133">Transmembrane helix</keyword>
<evidence type="ECO:0000256" key="1">
    <source>
        <dbReference type="SAM" id="Phobius"/>
    </source>
</evidence>
<dbReference type="EMBL" id="BOOY01000030">
    <property type="protein sequence ID" value="GIJ04908.1"/>
    <property type="molecule type" value="Genomic_DNA"/>
</dbReference>
<gene>
    <name evidence="2" type="ORF">Sya03_42600</name>
</gene>
<feature type="transmembrane region" description="Helical" evidence="1">
    <location>
        <begin position="248"/>
        <end position="267"/>
    </location>
</feature>
<evidence type="ECO:0008006" key="4">
    <source>
        <dbReference type="Google" id="ProtNLM"/>
    </source>
</evidence>
<evidence type="ECO:0000313" key="3">
    <source>
        <dbReference type="Proteomes" id="UP000652013"/>
    </source>
</evidence>
<feature type="transmembrane region" description="Helical" evidence="1">
    <location>
        <begin position="82"/>
        <end position="101"/>
    </location>
</feature>
<dbReference type="RefSeq" id="WP_203940136.1">
    <property type="nucleotide sequence ID" value="NZ_BAAAGJ010000023.1"/>
</dbReference>
<keyword evidence="1" id="KW-0812">Transmembrane</keyword>
<feature type="transmembrane region" description="Helical" evidence="1">
    <location>
        <begin position="137"/>
        <end position="154"/>
    </location>
</feature>
<organism evidence="2 3">
    <name type="scientific">Spirilliplanes yamanashiensis</name>
    <dbReference type="NCBI Taxonomy" id="42233"/>
    <lineage>
        <taxon>Bacteria</taxon>
        <taxon>Bacillati</taxon>
        <taxon>Actinomycetota</taxon>
        <taxon>Actinomycetes</taxon>
        <taxon>Micromonosporales</taxon>
        <taxon>Micromonosporaceae</taxon>
        <taxon>Spirilliplanes</taxon>
    </lineage>
</organism>
<accession>A0A8J3YAH1</accession>
<reference evidence="2" key="1">
    <citation type="submission" date="2021-01" db="EMBL/GenBank/DDBJ databases">
        <title>Whole genome shotgun sequence of Spirilliplanes yamanashiensis NBRC 15828.</title>
        <authorList>
            <person name="Komaki H."/>
            <person name="Tamura T."/>
        </authorList>
    </citation>
    <scope>NUCLEOTIDE SEQUENCE</scope>
    <source>
        <strain evidence="2">NBRC 15828</strain>
    </source>
</reference>
<proteinExistence type="predicted"/>
<name>A0A8J3YAH1_9ACTN</name>
<feature type="transmembrane region" description="Helical" evidence="1">
    <location>
        <begin position="390"/>
        <end position="410"/>
    </location>
</feature>
<evidence type="ECO:0000313" key="2">
    <source>
        <dbReference type="EMBL" id="GIJ04908.1"/>
    </source>
</evidence>
<comment type="caution">
    <text evidence="2">The sequence shown here is derived from an EMBL/GenBank/DDBJ whole genome shotgun (WGS) entry which is preliminary data.</text>
</comment>
<feature type="transmembrane region" description="Helical" evidence="1">
    <location>
        <begin position="34"/>
        <end position="51"/>
    </location>
</feature>
<keyword evidence="1" id="KW-0472">Membrane</keyword>